<keyword evidence="3 8" id="KW-1133">Transmembrane helix</keyword>
<keyword evidence="2 8" id="KW-0812">Transmembrane</keyword>
<feature type="transmembrane region" description="Helical" evidence="8">
    <location>
        <begin position="147"/>
        <end position="169"/>
    </location>
</feature>
<dbReference type="Pfam" id="PF00001">
    <property type="entry name" value="7tm_1"/>
    <property type="match status" value="1"/>
</dbReference>
<feature type="transmembrane region" description="Helical" evidence="8">
    <location>
        <begin position="189"/>
        <end position="214"/>
    </location>
</feature>
<dbReference type="PANTHER" id="PTHR45695">
    <property type="entry name" value="LEUCOKININ RECEPTOR-RELATED"/>
    <property type="match status" value="1"/>
</dbReference>
<keyword evidence="4" id="KW-0297">G-protein coupled receptor</keyword>
<evidence type="ECO:0000256" key="1">
    <source>
        <dbReference type="ARBA" id="ARBA00004141"/>
    </source>
</evidence>
<name>A0A7M4DYL6_CROPO</name>
<keyword evidence="6" id="KW-0675">Receptor</keyword>
<evidence type="ECO:0000259" key="9">
    <source>
        <dbReference type="PROSITE" id="PS50262"/>
    </source>
</evidence>
<evidence type="ECO:0000256" key="4">
    <source>
        <dbReference type="ARBA" id="ARBA00023040"/>
    </source>
</evidence>
<dbReference type="GO" id="GO:0008188">
    <property type="term" value="F:neuropeptide receptor activity"/>
    <property type="evidence" value="ECO:0007669"/>
    <property type="project" value="TreeGrafter"/>
</dbReference>
<dbReference type="InterPro" id="IPR017452">
    <property type="entry name" value="GPCR_Rhodpsn_7TM"/>
</dbReference>
<protein>
    <recommendedName>
        <fullName evidence="9">G-protein coupled receptors family 1 profile domain-containing protein</fullName>
    </recommendedName>
</protein>
<keyword evidence="7" id="KW-0807">Transducer</keyword>
<feature type="transmembrane region" description="Helical" evidence="8">
    <location>
        <begin position="274"/>
        <end position="296"/>
    </location>
</feature>
<dbReference type="PRINTS" id="PR00237">
    <property type="entry name" value="GPCRRHODOPSN"/>
</dbReference>
<reference evidence="10" key="1">
    <citation type="submission" date="2025-08" db="UniProtKB">
        <authorList>
            <consortium name="Ensembl"/>
        </authorList>
    </citation>
    <scope>IDENTIFICATION</scope>
</reference>
<feature type="transmembrane region" description="Helical" evidence="8">
    <location>
        <begin position="69"/>
        <end position="94"/>
    </location>
</feature>
<keyword evidence="5 8" id="KW-0472">Membrane</keyword>
<dbReference type="PANTHER" id="PTHR45695:SF7">
    <property type="entry name" value="GASTRIN-RELEASING PEPTIDE RECEPTOR"/>
    <property type="match status" value="1"/>
</dbReference>
<dbReference type="GeneTree" id="ENSGT00940000165559"/>
<dbReference type="PROSITE" id="PS50262">
    <property type="entry name" value="G_PROTEIN_RECEP_F1_2"/>
    <property type="match status" value="1"/>
</dbReference>
<dbReference type="Gene3D" id="1.20.1070.10">
    <property type="entry name" value="Rhodopsin 7-helix transmembrane proteins"/>
    <property type="match status" value="1"/>
</dbReference>
<reference evidence="10" key="2">
    <citation type="submission" date="2025-09" db="UniProtKB">
        <authorList>
            <consortium name="Ensembl"/>
        </authorList>
    </citation>
    <scope>IDENTIFICATION</scope>
</reference>
<keyword evidence="11" id="KW-1185">Reference proteome</keyword>
<evidence type="ECO:0000256" key="8">
    <source>
        <dbReference type="SAM" id="Phobius"/>
    </source>
</evidence>
<evidence type="ECO:0000256" key="3">
    <source>
        <dbReference type="ARBA" id="ARBA00022989"/>
    </source>
</evidence>
<organism evidence="10 11">
    <name type="scientific">Crocodylus porosus</name>
    <name type="common">Saltwater crocodile</name>
    <name type="synonym">Estuarine crocodile</name>
    <dbReference type="NCBI Taxonomy" id="8502"/>
    <lineage>
        <taxon>Eukaryota</taxon>
        <taxon>Metazoa</taxon>
        <taxon>Chordata</taxon>
        <taxon>Craniata</taxon>
        <taxon>Vertebrata</taxon>
        <taxon>Euteleostomi</taxon>
        <taxon>Archelosauria</taxon>
        <taxon>Archosauria</taxon>
        <taxon>Crocodylia</taxon>
        <taxon>Longirostres</taxon>
        <taxon>Crocodylidae</taxon>
        <taxon>Crocodylus</taxon>
    </lineage>
</organism>
<dbReference type="CDD" id="cd00637">
    <property type="entry name" value="7tm_classA_rhodopsin-like"/>
    <property type="match status" value="1"/>
</dbReference>
<dbReference type="AlphaFoldDB" id="A0A7M4DYL6"/>
<evidence type="ECO:0000313" key="11">
    <source>
        <dbReference type="Proteomes" id="UP000594220"/>
    </source>
</evidence>
<dbReference type="GO" id="GO:0005886">
    <property type="term" value="C:plasma membrane"/>
    <property type="evidence" value="ECO:0007669"/>
    <property type="project" value="TreeGrafter"/>
</dbReference>
<dbReference type="Ensembl" id="ENSCPRT00005002063.1">
    <property type="protein sequence ID" value="ENSCPRP00005001762.1"/>
    <property type="gene ID" value="ENSCPRG00005001302.1"/>
</dbReference>
<dbReference type="SUPFAM" id="SSF81321">
    <property type="entry name" value="Family A G protein-coupled receptor-like"/>
    <property type="match status" value="1"/>
</dbReference>
<evidence type="ECO:0000256" key="6">
    <source>
        <dbReference type="ARBA" id="ARBA00023170"/>
    </source>
</evidence>
<dbReference type="InterPro" id="IPR000276">
    <property type="entry name" value="GPCR_Rhodpsn"/>
</dbReference>
<evidence type="ECO:0000256" key="7">
    <source>
        <dbReference type="ARBA" id="ARBA00023224"/>
    </source>
</evidence>
<evidence type="ECO:0000256" key="5">
    <source>
        <dbReference type="ARBA" id="ARBA00023136"/>
    </source>
</evidence>
<evidence type="ECO:0000313" key="10">
    <source>
        <dbReference type="Ensembl" id="ENSCPRP00005001762.1"/>
    </source>
</evidence>
<dbReference type="Proteomes" id="UP000594220">
    <property type="component" value="Unplaced"/>
</dbReference>
<proteinExistence type="predicted"/>
<comment type="subcellular location">
    <subcellularLocation>
        <location evidence="1">Membrane</location>
        <topology evidence="1">Multi-pass membrane protein</topology>
    </subcellularLocation>
</comment>
<sequence>MAVGGHTMDFISCFFKGETSNCLYKMYINYVLVFSCAFALILAIGFCANALVFLLFATHRSMQKSQLDILLLSMAVADLLTLILMPFILASVVWYTWFLGDTFCKVFQFGLAFSLAASIYSLCAVSVTRARIILSPYRAPRQTTTTFMLTTVWALSVIISLPLRIHATAETRVGTNVTFCLPAPHQQHYWIVLSQFILYYLIPILIIAFNYIRLALFLHKSPMMSLVSSRNTRRASIMIFCAAATFSACWLPLYILELCICLRLFHHGYVWDTFYFVCNILQYLHPCVNPVLYVLLSKRYKTSKTKRMLCFQKNKVQPQVHSLTEPSSVFLVSYVNTCIVHSGFIYTCALVNYLALQ</sequence>
<feature type="transmembrane region" description="Helical" evidence="8">
    <location>
        <begin position="235"/>
        <end position="254"/>
    </location>
</feature>
<feature type="transmembrane region" description="Helical" evidence="8">
    <location>
        <begin position="106"/>
        <end position="127"/>
    </location>
</feature>
<feature type="domain" description="G-protein coupled receptors family 1 profile" evidence="9">
    <location>
        <begin position="48"/>
        <end position="293"/>
    </location>
</feature>
<accession>A0A7M4DYL6</accession>
<evidence type="ECO:0000256" key="2">
    <source>
        <dbReference type="ARBA" id="ARBA00022692"/>
    </source>
</evidence>
<feature type="transmembrane region" description="Helical" evidence="8">
    <location>
        <begin position="27"/>
        <end position="57"/>
    </location>
</feature>
<dbReference type="OMA" id="YQPPTMD"/>